<comment type="caution">
    <text evidence="6">The sequence shown here is derived from an EMBL/GenBank/DDBJ whole genome shotgun (WGS) entry which is preliminary data.</text>
</comment>
<accession>A0ABP7KHP9</accession>
<sequence>MIPIMCVYGTRPEAIKMIPVVQALQASAVFRPVVAVTGQHRGILDQVNKLFGIQPDHDLNLIAPGQPLTQIAARVLSGLESVLALERPAALLVQGDTSSAVAAAVAGAYHQIPVVHIEAGLRSGDISSPFPEELNRKMLSQVASLHLAPTQANRDNLLRDGVSPEQIAVTGNTVIDALLAVSAQRTPFEDERLSALVENDIPIILATVHRRESLGDGMRSIARALSRIARTLRSHTVVLPLHPNPAVREVFTRELAGVENVLLINPLDYAQFTHLLAVATIVLTDSGGVQEEAPSLGKPVLVLRDTTERPEAVDAGTSRVIGTDENVIVDETLRLLLNPTHYQEMANAVSPYGDGQAAMRTVAAIEELLGVGTRMPDYVTA</sequence>
<dbReference type="PANTHER" id="PTHR43174">
    <property type="entry name" value="UDP-N-ACETYLGLUCOSAMINE 2-EPIMERASE"/>
    <property type="match status" value="1"/>
</dbReference>
<evidence type="ECO:0000313" key="7">
    <source>
        <dbReference type="Proteomes" id="UP001501803"/>
    </source>
</evidence>
<organism evidence="6 7">
    <name type="scientific">Leifsonia kafniensis</name>
    <dbReference type="NCBI Taxonomy" id="475957"/>
    <lineage>
        <taxon>Bacteria</taxon>
        <taxon>Bacillati</taxon>
        <taxon>Actinomycetota</taxon>
        <taxon>Actinomycetes</taxon>
        <taxon>Micrococcales</taxon>
        <taxon>Microbacteriaceae</taxon>
        <taxon>Leifsonia</taxon>
    </lineage>
</organism>
<protein>
    <recommendedName>
        <fullName evidence="3">UDP-N-acetylglucosamine 2-epimerase (non-hydrolyzing)</fullName>
        <ecNumber evidence="3">5.1.3.14</ecNumber>
    </recommendedName>
</protein>
<evidence type="ECO:0000256" key="1">
    <source>
        <dbReference type="ARBA" id="ARBA00023235"/>
    </source>
</evidence>
<comment type="similarity">
    <text evidence="2 4">Belongs to the UDP-N-acetylglucosamine 2-epimerase family.</text>
</comment>
<dbReference type="NCBIfam" id="TIGR00236">
    <property type="entry name" value="wecB"/>
    <property type="match status" value="1"/>
</dbReference>
<feature type="domain" description="UDP-N-acetylglucosamine 2-epimerase" evidence="5">
    <location>
        <begin position="23"/>
        <end position="366"/>
    </location>
</feature>
<name>A0ABP7KHP9_9MICO</name>
<evidence type="ECO:0000313" key="6">
    <source>
        <dbReference type="EMBL" id="GAA3875915.1"/>
    </source>
</evidence>
<keyword evidence="1 4" id="KW-0413">Isomerase</keyword>
<dbReference type="InterPro" id="IPR029767">
    <property type="entry name" value="WecB-like"/>
</dbReference>
<dbReference type="Gene3D" id="3.40.50.2000">
    <property type="entry name" value="Glycogen Phosphorylase B"/>
    <property type="match status" value="2"/>
</dbReference>
<dbReference type="EC" id="5.1.3.14" evidence="3"/>
<dbReference type="RefSeq" id="WP_345065177.1">
    <property type="nucleotide sequence ID" value="NZ_BAABCN010000003.1"/>
</dbReference>
<keyword evidence="7" id="KW-1185">Reference proteome</keyword>
<dbReference type="Pfam" id="PF02350">
    <property type="entry name" value="Epimerase_2"/>
    <property type="match status" value="1"/>
</dbReference>
<evidence type="ECO:0000256" key="2">
    <source>
        <dbReference type="ARBA" id="ARBA00038209"/>
    </source>
</evidence>
<evidence type="ECO:0000256" key="3">
    <source>
        <dbReference type="ARBA" id="ARBA00038858"/>
    </source>
</evidence>
<evidence type="ECO:0000256" key="4">
    <source>
        <dbReference type="RuleBase" id="RU003513"/>
    </source>
</evidence>
<evidence type="ECO:0000259" key="5">
    <source>
        <dbReference type="Pfam" id="PF02350"/>
    </source>
</evidence>
<dbReference type="EMBL" id="BAABCN010000003">
    <property type="protein sequence ID" value="GAA3875915.1"/>
    <property type="molecule type" value="Genomic_DNA"/>
</dbReference>
<dbReference type="PANTHER" id="PTHR43174:SF2">
    <property type="entry name" value="UDP-N-ACETYLGLUCOSAMINE 2-EPIMERASE"/>
    <property type="match status" value="1"/>
</dbReference>
<reference evidence="7" key="1">
    <citation type="journal article" date="2019" name="Int. J. Syst. Evol. Microbiol.">
        <title>The Global Catalogue of Microorganisms (GCM) 10K type strain sequencing project: providing services to taxonomists for standard genome sequencing and annotation.</title>
        <authorList>
            <consortium name="The Broad Institute Genomics Platform"/>
            <consortium name="The Broad Institute Genome Sequencing Center for Infectious Disease"/>
            <person name="Wu L."/>
            <person name="Ma J."/>
        </authorList>
    </citation>
    <scope>NUCLEOTIDE SEQUENCE [LARGE SCALE GENOMIC DNA]</scope>
    <source>
        <strain evidence="7">JCM 17021</strain>
    </source>
</reference>
<dbReference type="Proteomes" id="UP001501803">
    <property type="component" value="Unassembled WGS sequence"/>
</dbReference>
<gene>
    <name evidence="6" type="primary">wecB</name>
    <name evidence="6" type="ORF">GCM10022381_18250</name>
</gene>
<proteinExistence type="inferred from homology"/>
<dbReference type="SUPFAM" id="SSF53756">
    <property type="entry name" value="UDP-Glycosyltransferase/glycogen phosphorylase"/>
    <property type="match status" value="1"/>
</dbReference>
<dbReference type="InterPro" id="IPR003331">
    <property type="entry name" value="UDP_GlcNAc_Epimerase_2_dom"/>
</dbReference>
<dbReference type="CDD" id="cd03786">
    <property type="entry name" value="GTB_UDP-GlcNAc_2-Epimerase"/>
    <property type="match status" value="1"/>
</dbReference>